<dbReference type="InterPro" id="IPR000597">
    <property type="entry name" value="Ribosomal_uL3"/>
</dbReference>
<keyword evidence="2" id="KW-1185">Reference proteome</keyword>
<comment type="caution">
    <text evidence="1">The sequence shown here is derived from an EMBL/GenBank/DDBJ whole genome shotgun (WGS) entry which is preliminary data.</text>
</comment>
<sequence length="254" mass="27828">MDKLSCPLLSASRDAGLFALRHEFVGLLGLLHANSQLRDLGARDSVGNERRCSKGLTGEDSSAFYGPGALDSLKKLVRLTAVMGYKAGMTHVVGNLARPGPKIHEKEVWKPPPLSRPRVSHCCWFVSLKAPCGLRKSTVLSRHSSKAAFLGVLKHLCLLVVAFCLFNPALRRGFNPLIAKLAGLISETGDACFSLPTMGIPDYWKIVKPASEVISLKQLAANEGLSEKRRELGSLRVGVVDLWYILPLIWLNRY</sequence>
<dbReference type="GO" id="GO:0005840">
    <property type="term" value="C:ribosome"/>
    <property type="evidence" value="ECO:0007669"/>
    <property type="project" value="InterPro"/>
</dbReference>
<accession>A0AAW0AMD1</accession>
<dbReference type="GO" id="GO:0003735">
    <property type="term" value="F:structural constituent of ribosome"/>
    <property type="evidence" value="ECO:0007669"/>
    <property type="project" value="InterPro"/>
</dbReference>
<organism evidence="1 2">
    <name type="scientific">Favolaschia claudopus</name>
    <dbReference type="NCBI Taxonomy" id="2862362"/>
    <lineage>
        <taxon>Eukaryota</taxon>
        <taxon>Fungi</taxon>
        <taxon>Dikarya</taxon>
        <taxon>Basidiomycota</taxon>
        <taxon>Agaricomycotina</taxon>
        <taxon>Agaricomycetes</taxon>
        <taxon>Agaricomycetidae</taxon>
        <taxon>Agaricales</taxon>
        <taxon>Marasmiineae</taxon>
        <taxon>Mycenaceae</taxon>
        <taxon>Favolaschia</taxon>
    </lineage>
</organism>
<dbReference type="AlphaFoldDB" id="A0AAW0AMD1"/>
<dbReference type="Proteomes" id="UP001362999">
    <property type="component" value="Unassembled WGS sequence"/>
</dbReference>
<protein>
    <submittedName>
        <fullName evidence="1">Uncharacterized protein</fullName>
    </submittedName>
</protein>
<proteinExistence type="predicted"/>
<dbReference type="EMBL" id="JAWWNJ010000059">
    <property type="protein sequence ID" value="KAK7013578.1"/>
    <property type="molecule type" value="Genomic_DNA"/>
</dbReference>
<dbReference type="Pfam" id="PF00297">
    <property type="entry name" value="Ribosomal_L3"/>
    <property type="match status" value="1"/>
</dbReference>
<reference evidence="1 2" key="1">
    <citation type="journal article" date="2024" name="J Genomics">
        <title>Draft genome sequencing and assembly of Favolaschia claudopus CIRM-BRFM 2984 isolated from oak limbs.</title>
        <authorList>
            <person name="Navarro D."/>
            <person name="Drula E."/>
            <person name="Chaduli D."/>
            <person name="Cazenave R."/>
            <person name="Ahrendt S."/>
            <person name="Wang J."/>
            <person name="Lipzen A."/>
            <person name="Daum C."/>
            <person name="Barry K."/>
            <person name="Grigoriev I.V."/>
            <person name="Favel A."/>
            <person name="Rosso M.N."/>
            <person name="Martin F."/>
        </authorList>
    </citation>
    <scope>NUCLEOTIDE SEQUENCE [LARGE SCALE GENOMIC DNA]</scope>
    <source>
        <strain evidence="1 2">CIRM-BRFM 2984</strain>
    </source>
</reference>
<gene>
    <name evidence="1" type="ORF">R3P38DRAFT_2788458</name>
</gene>
<name>A0AAW0AMD1_9AGAR</name>
<evidence type="ECO:0000313" key="1">
    <source>
        <dbReference type="EMBL" id="KAK7013578.1"/>
    </source>
</evidence>
<dbReference type="GO" id="GO:0006412">
    <property type="term" value="P:translation"/>
    <property type="evidence" value="ECO:0007669"/>
    <property type="project" value="InterPro"/>
</dbReference>
<evidence type="ECO:0000313" key="2">
    <source>
        <dbReference type="Proteomes" id="UP001362999"/>
    </source>
</evidence>
<dbReference type="Gene3D" id="2.40.30.10">
    <property type="entry name" value="Translation factors"/>
    <property type="match status" value="1"/>
</dbReference>